<evidence type="ECO:0000256" key="2">
    <source>
        <dbReference type="ARBA" id="ARBA00016807"/>
    </source>
</evidence>
<gene>
    <name evidence="5" type="ORF">V5799_014019</name>
</gene>
<dbReference type="Proteomes" id="UP001321473">
    <property type="component" value="Unassembled WGS sequence"/>
</dbReference>
<dbReference type="InterPro" id="IPR028002">
    <property type="entry name" value="Myb_DNA-bind_5"/>
</dbReference>
<accession>A0AAQ4E480</accession>
<reference evidence="5 6" key="1">
    <citation type="journal article" date="2023" name="Arcadia Sci">
        <title>De novo assembly of a long-read Amblyomma americanum tick genome.</title>
        <authorList>
            <person name="Chou S."/>
            <person name="Poskanzer K.E."/>
            <person name="Rollins M."/>
            <person name="Thuy-Boun P.S."/>
        </authorList>
    </citation>
    <scope>NUCLEOTIDE SEQUENCE [LARGE SCALE GENOMIC DNA]</scope>
    <source>
        <strain evidence="5">F_SG_1</strain>
        <tissue evidence="5">Salivary glands</tissue>
    </source>
</reference>
<evidence type="ECO:0000313" key="6">
    <source>
        <dbReference type="Proteomes" id="UP001321473"/>
    </source>
</evidence>
<dbReference type="EMBL" id="JARKHS020022509">
    <property type="protein sequence ID" value="KAK8769515.1"/>
    <property type="molecule type" value="Genomic_DNA"/>
</dbReference>
<keyword evidence="6" id="KW-1185">Reference proteome</keyword>
<organism evidence="5 6">
    <name type="scientific">Amblyomma americanum</name>
    <name type="common">Lone star tick</name>
    <dbReference type="NCBI Taxonomy" id="6943"/>
    <lineage>
        <taxon>Eukaryota</taxon>
        <taxon>Metazoa</taxon>
        <taxon>Ecdysozoa</taxon>
        <taxon>Arthropoda</taxon>
        <taxon>Chelicerata</taxon>
        <taxon>Arachnida</taxon>
        <taxon>Acari</taxon>
        <taxon>Parasitiformes</taxon>
        <taxon>Ixodida</taxon>
        <taxon>Ixodoidea</taxon>
        <taxon>Ixodidae</taxon>
        <taxon>Amblyomminae</taxon>
        <taxon>Amblyomma</taxon>
    </lineage>
</organism>
<comment type="function">
    <text evidence="3">Involved in transvection phenomena (= synapsis-dependent gene expression), where the synaptic pairing of chromosomes carrying genes with which zeste interacts influences the expression of these genes. Zeste binds to DNA and stimulates transcription from a nearby promoter.</text>
</comment>
<protein>
    <recommendedName>
        <fullName evidence="2">Regulatory protein zeste</fullName>
    </recommendedName>
</protein>
<proteinExistence type="predicted"/>
<feature type="domain" description="Myb/SANT-like DNA-binding" evidence="4">
    <location>
        <begin position="4"/>
        <end position="79"/>
    </location>
</feature>
<sequence length="189" mass="20660">MTTARVSKEQLLMMVEFMEQHPALAHAASPLSGGYTAARRRELWQQLAALLNAAGPAEKTALQWRHTWQVWCTRCKKQEAQFLAAGSCSATSFVCKHAGGQRGVQATVAVTSGGDLRRRSNSGEGRGCAVLQFAPRAPSFWRNESRAKSKTKTKQEWNHSFHPNHIATAAVCCQARTILDVADIGVKGI</sequence>
<name>A0AAQ4E480_AMBAM</name>
<evidence type="ECO:0000313" key="5">
    <source>
        <dbReference type="EMBL" id="KAK8769515.1"/>
    </source>
</evidence>
<comment type="caution">
    <text evidence="5">The sequence shown here is derived from an EMBL/GenBank/DDBJ whole genome shotgun (WGS) entry which is preliminary data.</text>
</comment>
<dbReference type="Pfam" id="PF13873">
    <property type="entry name" value="Myb_DNA-bind_5"/>
    <property type="match status" value="1"/>
</dbReference>
<evidence type="ECO:0000259" key="4">
    <source>
        <dbReference type="Pfam" id="PF13873"/>
    </source>
</evidence>
<comment type="subunit">
    <text evidence="1">Self-associates forming complexes of several hundred monomers.</text>
</comment>
<dbReference type="AlphaFoldDB" id="A0AAQ4E480"/>
<evidence type="ECO:0000256" key="1">
    <source>
        <dbReference type="ARBA" id="ARBA00011764"/>
    </source>
</evidence>
<evidence type="ECO:0000256" key="3">
    <source>
        <dbReference type="ARBA" id="ARBA00025466"/>
    </source>
</evidence>